<protein>
    <submittedName>
        <fullName evidence="1">Uncharacterized protein</fullName>
    </submittedName>
</protein>
<reference evidence="2" key="1">
    <citation type="submission" date="2014-06" db="EMBL/GenBank/DDBJ databases">
        <authorList>
            <person name="Berkman P.J."/>
        </authorList>
    </citation>
    <scope>NUCLEOTIDE SEQUENCE [LARGE SCALE GENOMIC DNA]</scope>
</reference>
<gene>
    <name evidence="1" type="primary">SSCI30110.1</name>
</gene>
<dbReference type="Proteomes" id="UP000242770">
    <property type="component" value="Unassembled WGS sequence"/>
</dbReference>
<evidence type="ECO:0000313" key="2">
    <source>
        <dbReference type="Proteomes" id="UP000242770"/>
    </source>
</evidence>
<keyword evidence="2" id="KW-1185">Reference proteome</keyword>
<accession>A0A0F7RTW8</accession>
<proteinExistence type="predicted"/>
<dbReference type="EMBL" id="CCFA01001627">
    <property type="protein sequence ID" value="CDR99855.1"/>
    <property type="molecule type" value="Genomic_DNA"/>
</dbReference>
<evidence type="ECO:0000313" key="1">
    <source>
        <dbReference type="EMBL" id="CDR99855.1"/>
    </source>
</evidence>
<dbReference type="AlphaFoldDB" id="A0A0F7RTW8"/>
<organism evidence="1 2">
    <name type="scientific">Sporisorium scitamineum</name>
    <dbReference type="NCBI Taxonomy" id="49012"/>
    <lineage>
        <taxon>Eukaryota</taxon>
        <taxon>Fungi</taxon>
        <taxon>Dikarya</taxon>
        <taxon>Basidiomycota</taxon>
        <taxon>Ustilaginomycotina</taxon>
        <taxon>Ustilaginomycetes</taxon>
        <taxon>Ustilaginales</taxon>
        <taxon>Ustilaginaceae</taxon>
        <taxon>Sporisorium</taxon>
    </lineage>
</organism>
<name>A0A0F7RTW8_9BASI</name>
<sequence length="39" mass="4345">MFRLDYAAREGGTKLPVLLIMTSVGRVLRLGMLVHETLS</sequence>